<accession>A0A8D3A5U5</accession>
<dbReference type="PANTHER" id="PTHR45956">
    <property type="entry name" value="RUN AND FYVE DOMAIN-CONTAINING PROTEIN 2-LIKE PROTEIN"/>
    <property type="match status" value="1"/>
</dbReference>
<feature type="region of interest" description="Disordered" evidence="7">
    <location>
        <begin position="1"/>
        <end position="52"/>
    </location>
</feature>
<evidence type="ECO:0000256" key="6">
    <source>
        <dbReference type="SAM" id="Coils"/>
    </source>
</evidence>
<dbReference type="InterPro" id="IPR000306">
    <property type="entry name" value="Znf_FYVE"/>
</dbReference>
<dbReference type="InterPro" id="IPR017455">
    <property type="entry name" value="Znf_FYVE-rel"/>
</dbReference>
<dbReference type="InterPro" id="IPR047335">
    <property type="entry name" value="RUFY1-3"/>
</dbReference>
<dbReference type="GO" id="GO:0005737">
    <property type="term" value="C:cytoplasm"/>
    <property type="evidence" value="ECO:0007669"/>
    <property type="project" value="TreeGrafter"/>
</dbReference>
<keyword evidence="3" id="KW-0862">Zinc</keyword>
<dbReference type="InterPro" id="IPR011011">
    <property type="entry name" value="Znf_FYVE_PHD"/>
</dbReference>
<keyword evidence="4 6" id="KW-0175">Coiled coil</keyword>
<feature type="compositionally biased region" description="Low complexity" evidence="7">
    <location>
        <begin position="41"/>
        <end position="51"/>
    </location>
</feature>
<dbReference type="SUPFAM" id="SSF57903">
    <property type="entry name" value="FYVE/PHD zinc finger"/>
    <property type="match status" value="1"/>
</dbReference>
<dbReference type="PANTHER" id="PTHR45956:SF4">
    <property type="entry name" value="RUN AND FYVE DOMAIN-CONTAINING PROTEIN 1"/>
    <property type="match status" value="1"/>
</dbReference>
<feature type="domain" description="RUN" evidence="9">
    <location>
        <begin position="127"/>
        <end position="259"/>
    </location>
</feature>
<dbReference type="GO" id="GO:0015031">
    <property type="term" value="P:protein transport"/>
    <property type="evidence" value="ECO:0007669"/>
    <property type="project" value="TreeGrafter"/>
</dbReference>
<evidence type="ECO:0000313" key="10">
    <source>
        <dbReference type="Ensembl" id="ENSSMAP00000012978.2"/>
    </source>
</evidence>
<dbReference type="SUPFAM" id="SSF140741">
    <property type="entry name" value="RUN domain-like"/>
    <property type="match status" value="1"/>
</dbReference>
<dbReference type="InterPro" id="IPR013083">
    <property type="entry name" value="Znf_RING/FYVE/PHD"/>
</dbReference>
<feature type="compositionally biased region" description="Basic and acidic residues" evidence="7">
    <location>
        <begin position="15"/>
        <end position="25"/>
    </location>
</feature>
<sequence>MADEAVEVNTAVGDVESKQQPHEPEVSGAETDCEAGDSDGPARAARPTPAAENTWSAPLLSLARKATETISSGVSYAAAPRYAPQGPAAILPPKDPMAIERSNLLSMMKLSIKVLIQSSLSLGRTLDSEYPPLQQFFVVLEHCLKHGLRAKKSFIGQNKSIWGPLELVEKLCPESLNIATSARDLPGIKTGLGRARAWLHLALMQKKVADYMKAFLFCNRHFLEFYDSGALMMEEEGAVMGGLLVGLNVIDANLCIKGEDLDSQVGVIDFSLYLKDPANSETKKDDAKMTAILDQKHYIEELNRHLSGTVTDLQAKMDSIEKTNSKLVEELTAATDRINSLREEQEQLRNENESILQSSQKKEEAALHDSQVELETYKQTRQGLDEMYTVVWKQYKEENHIRQELERELELQVGFKQEMEVAMKLLEKDTHEKQDTLAALRLQLDKVKTLNLQMFHKAQVSFCIIKNYIFLNLYPAFWSSGCRRLQNSEQECKQSDQSDKDMRVELEGKVDALQNQLTDLDTLRLGLETELRTEKEQRQSLQKALQREQDNSMEFRTQLQQLQGLNTELQELKQEKQQLQQKCEQQEQALQEMGLHLSQSKLKMEDFKEVNKALKGHAWLKDDEATQCKQCQKEFSIARRKHHCRNCGDIYCNSCSSNELALPSYPRPVRVCDMCHSLLLQRSSSKAS</sequence>
<organism evidence="10 11">
    <name type="scientific">Scophthalmus maximus</name>
    <name type="common">Turbot</name>
    <name type="synonym">Psetta maxima</name>
    <dbReference type="NCBI Taxonomy" id="52904"/>
    <lineage>
        <taxon>Eukaryota</taxon>
        <taxon>Metazoa</taxon>
        <taxon>Chordata</taxon>
        <taxon>Craniata</taxon>
        <taxon>Vertebrata</taxon>
        <taxon>Euteleostomi</taxon>
        <taxon>Actinopterygii</taxon>
        <taxon>Neopterygii</taxon>
        <taxon>Teleostei</taxon>
        <taxon>Neoteleostei</taxon>
        <taxon>Acanthomorphata</taxon>
        <taxon>Carangaria</taxon>
        <taxon>Pleuronectiformes</taxon>
        <taxon>Pleuronectoidei</taxon>
        <taxon>Scophthalmidae</taxon>
        <taxon>Scophthalmus</taxon>
    </lineage>
</organism>
<evidence type="ECO:0000259" key="9">
    <source>
        <dbReference type="PROSITE" id="PS50826"/>
    </source>
</evidence>
<dbReference type="Gene3D" id="3.30.40.10">
    <property type="entry name" value="Zinc/RING finger domain, C3HC4 (zinc finger)"/>
    <property type="match status" value="1"/>
</dbReference>
<dbReference type="FunFam" id="1.20.58.900:FF:000001">
    <property type="entry name" value="RUN and FYVE domain containing 2"/>
    <property type="match status" value="1"/>
</dbReference>
<evidence type="ECO:0000313" key="11">
    <source>
        <dbReference type="Proteomes" id="UP000694558"/>
    </source>
</evidence>
<feature type="domain" description="FYVE-type" evidence="8">
    <location>
        <begin position="622"/>
        <end position="680"/>
    </location>
</feature>
<dbReference type="Pfam" id="PF02759">
    <property type="entry name" value="RUN"/>
    <property type="match status" value="1"/>
</dbReference>
<dbReference type="InterPro" id="IPR004012">
    <property type="entry name" value="Run_dom"/>
</dbReference>
<dbReference type="AlphaFoldDB" id="A0A8D3A5U5"/>
<feature type="coiled-coil region" evidence="6">
    <location>
        <begin position="503"/>
        <end position="596"/>
    </location>
</feature>
<dbReference type="SMART" id="SM00593">
    <property type="entry name" value="RUN"/>
    <property type="match status" value="1"/>
</dbReference>
<dbReference type="Gene3D" id="1.20.58.900">
    <property type="match status" value="1"/>
</dbReference>
<name>A0A8D3A5U5_SCOMX</name>
<dbReference type="InterPro" id="IPR047331">
    <property type="entry name" value="FYVE_RUFY1"/>
</dbReference>
<evidence type="ECO:0000256" key="7">
    <source>
        <dbReference type="SAM" id="MobiDB-lite"/>
    </source>
</evidence>
<evidence type="ECO:0000259" key="8">
    <source>
        <dbReference type="PROSITE" id="PS50178"/>
    </source>
</evidence>
<evidence type="ECO:0000256" key="5">
    <source>
        <dbReference type="PROSITE-ProRule" id="PRU00091"/>
    </source>
</evidence>
<dbReference type="GO" id="GO:0008270">
    <property type="term" value="F:zinc ion binding"/>
    <property type="evidence" value="ECO:0007669"/>
    <property type="project" value="UniProtKB-KW"/>
</dbReference>
<keyword evidence="1" id="KW-0479">Metal-binding</keyword>
<dbReference type="PROSITE" id="PS50178">
    <property type="entry name" value="ZF_FYVE"/>
    <property type="match status" value="1"/>
</dbReference>
<dbReference type="Pfam" id="PF01363">
    <property type="entry name" value="FYVE"/>
    <property type="match status" value="1"/>
</dbReference>
<evidence type="ECO:0000256" key="4">
    <source>
        <dbReference type="ARBA" id="ARBA00023054"/>
    </source>
</evidence>
<dbReference type="Ensembl" id="ENSSMAT00000013149.2">
    <property type="protein sequence ID" value="ENSSMAP00000012978.2"/>
    <property type="gene ID" value="ENSSMAG00000007935.2"/>
</dbReference>
<protein>
    <submittedName>
        <fullName evidence="10">RUN and FYVE domain containing 1</fullName>
    </submittedName>
</protein>
<evidence type="ECO:0000256" key="1">
    <source>
        <dbReference type="ARBA" id="ARBA00022723"/>
    </source>
</evidence>
<dbReference type="Proteomes" id="UP000694558">
    <property type="component" value="Chromosome 13"/>
</dbReference>
<proteinExistence type="predicted"/>
<dbReference type="SMART" id="SM00064">
    <property type="entry name" value="FYVE"/>
    <property type="match status" value="1"/>
</dbReference>
<reference evidence="10" key="1">
    <citation type="submission" date="2023-05" db="EMBL/GenBank/DDBJ databases">
        <title>High-quality long-read genome of Scophthalmus maximus.</title>
        <authorList>
            <person name="Lien S."/>
            <person name="Martinez P."/>
        </authorList>
    </citation>
    <scope>NUCLEOTIDE SEQUENCE [LARGE SCALE GENOMIC DNA]</scope>
</reference>
<dbReference type="GeneTree" id="ENSGT00940000158334"/>
<gene>
    <name evidence="10" type="primary">rufy1</name>
</gene>
<reference evidence="10" key="2">
    <citation type="submission" date="2025-08" db="UniProtKB">
        <authorList>
            <consortium name="Ensembl"/>
        </authorList>
    </citation>
    <scope>IDENTIFICATION</scope>
</reference>
<dbReference type="GO" id="GO:0030100">
    <property type="term" value="P:regulation of endocytosis"/>
    <property type="evidence" value="ECO:0007669"/>
    <property type="project" value="TreeGrafter"/>
</dbReference>
<feature type="coiled-coil region" evidence="6">
    <location>
        <begin position="310"/>
        <end position="365"/>
    </location>
</feature>
<keyword evidence="2 5" id="KW-0863">Zinc-finger</keyword>
<dbReference type="Gene3D" id="1.20.5.170">
    <property type="match status" value="1"/>
</dbReference>
<dbReference type="PROSITE" id="PS50826">
    <property type="entry name" value="RUN"/>
    <property type="match status" value="1"/>
</dbReference>
<evidence type="ECO:0000256" key="2">
    <source>
        <dbReference type="ARBA" id="ARBA00022771"/>
    </source>
</evidence>
<dbReference type="CDD" id="cd15758">
    <property type="entry name" value="FYVE_RUFY1"/>
    <property type="match status" value="1"/>
</dbReference>
<evidence type="ECO:0000256" key="3">
    <source>
        <dbReference type="ARBA" id="ARBA00022833"/>
    </source>
</evidence>
<dbReference type="FunFam" id="3.30.40.10:FF:000046">
    <property type="entry name" value="RUN and FYVE domain containing 2"/>
    <property type="match status" value="1"/>
</dbReference>
<dbReference type="InterPro" id="IPR037213">
    <property type="entry name" value="Run_dom_sf"/>
</dbReference>